<dbReference type="SUPFAM" id="SSF50129">
    <property type="entry name" value="GroES-like"/>
    <property type="match status" value="1"/>
</dbReference>
<name>A0A328VC35_9CHLR</name>
<dbReference type="InterPro" id="IPR020843">
    <property type="entry name" value="ER"/>
</dbReference>
<dbReference type="EMBL" id="MCIF01000002">
    <property type="protein sequence ID" value="RAQ95147.1"/>
    <property type="molecule type" value="Genomic_DNA"/>
</dbReference>
<dbReference type="InterPro" id="IPR013154">
    <property type="entry name" value="ADH-like_N"/>
</dbReference>
<dbReference type="PANTHER" id="PTHR48106:SF18">
    <property type="entry name" value="QUINONE OXIDOREDUCTASE PIG3"/>
    <property type="match status" value="1"/>
</dbReference>
<sequence length="315" mass="33414">MKAVQFARYGGPEVLELREVPDPVPAADEVLVDVKATTVNRLDLFQRAGSRPVPNLPYTPGLEAAGVVVEDSNGFKAGERVLTTRAPEARGGGGYASRIAVPASHLVRIPDDVSFEQAAAAGLAASTAWAALFDLGNLKAGERVLVWAGASGVGTWAIQFARHVGAWVTTTASNTEKSETLRRLGADMIVNYREEKVGQVVRNAHGVNLVIELVGTTLQDSIDACVNDGRVVLIGNLGGQQSTVDTQSWRLKRVKVIGGGTLRTSPANEQRILQLIAEKAVSPIIARVMPIKEVAEAHRLLAAGEVTGKIVLLHS</sequence>
<dbReference type="RefSeq" id="WP_112427622.1">
    <property type="nucleotide sequence ID" value="NZ_MCIF01000002.1"/>
</dbReference>
<proteinExistence type="predicted"/>
<keyword evidence="5" id="KW-1185">Reference proteome</keyword>
<dbReference type="GO" id="GO:0016651">
    <property type="term" value="F:oxidoreductase activity, acting on NAD(P)H"/>
    <property type="evidence" value="ECO:0007669"/>
    <property type="project" value="TreeGrafter"/>
</dbReference>
<dbReference type="Gene3D" id="3.40.50.720">
    <property type="entry name" value="NAD(P)-binding Rossmann-like Domain"/>
    <property type="match status" value="1"/>
</dbReference>
<keyword evidence="2" id="KW-0560">Oxidoreductase</keyword>
<dbReference type="Gene3D" id="3.90.180.10">
    <property type="entry name" value="Medium-chain alcohol dehydrogenases, catalytic domain"/>
    <property type="match status" value="1"/>
</dbReference>
<evidence type="ECO:0000313" key="4">
    <source>
        <dbReference type="EMBL" id="RAQ95147.1"/>
    </source>
</evidence>
<evidence type="ECO:0000313" key="5">
    <source>
        <dbReference type="Proteomes" id="UP000248706"/>
    </source>
</evidence>
<evidence type="ECO:0000256" key="2">
    <source>
        <dbReference type="ARBA" id="ARBA00023002"/>
    </source>
</evidence>
<protein>
    <recommendedName>
        <fullName evidence="3">Enoyl reductase (ER) domain-containing protein</fullName>
    </recommendedName>
</protein>
<dbReference type="InterPro" id="IPR013149">
    <property type="entry name" value="ADH-like_C"/>
</dbReference>
<dbReference type="SUPFAM" id="SSF51735">
    <property type="entry name" value="NAD(P)-binding Rossmann-fold domains"/>
    <property type="match status" value="1"/>
</dbReference>
<dbReference type="InterPro" id="IPR011032">
    <property type="entry name" value="GroES-like_sf"/>
</dbReference>
<keyword evidence="1" id="KW-0521">NADP</keyword>
<dbReference type="Pfam" id="PF00107">
    <property type="entry name" value="ADH_zinc_N"/>
    <property type="match status" value="1"/>
</dbReference>
<comment type="caution">
    <text evidence="4">The sequence shown here is derived from an EMBL/GenBank/DDBJ whole genome shotgun (WGS) entry which is preliminary data.</text>
</comment>
<dbReference type="SMART" id="SM00829">
    <property type="entry name" value="PKS_ER"/>
    <property type="match status" value="1"/>
</dbReference>
<dbReference type="Proteomes" id="UP000248706">
    <property type="component" value="Unassembled WGS sequence"/>
</dbReference>
<reference evidence="4 5" key="1">
    <citation type="submission" date="2016-08" db="EMBL/GenBank/DDBJ databases">
        <title>Analysis of Carbohydrate Active Enzymes in Thermogemmatispora T81 Reveals Carbohydrate Degradation Ability.</title>
        <authorList>
            <person name="Tomazini A."/>
            <person name="Lal S."/>
            <person name="Stott M."/>
            <person name="Henrissat B."/>
            <person name="Polikarpov I."/>
            <person name="Sparling R."/>
            <person name="Levin D.B."/>
        </authorList>
    </citation>
    <scope>NUCLEOTIDE SEQUENCE [LARGE SCALE GENOMIC DNA]</scope>
    <source>
        <strain evidence="4 5">T81</strain>
    </source>
</reference>
<dbReference type="InterPro" id="IPR036291">
    <property type="entry name" value="NAD(P)-bd_dom_sf"/>
</dbReference>
<feature type="domain" description="Enoyl reductase (ER)" evidence="3">
    <location>
        <begin position="10"/>
        <end position="312"/>
    </location>
</feature>
<dbReference type="PANTHER" id="PTHR48106">
    <property type="entry name" value="QUINONE OXIDOREDUCTASE PIG3-RELATED"/>
    <property type="match status" value="1"/>
</dbReference>
<dbReference type="AlphaFoldDB" id="A0A328VC35"/>
<dbReference type="OrthoDB" id="9792162at2"/>
<organism evidence="4 5">
    <name type="scientific">Thermogemmatispora tikiterensis</name>
    <dbReference type="NCBI Taxonomy" id="1825093"/>
    <lineage>
        <taxon>Bacteria</taxon>
        <taxon>Bacillati</taxon>
        <taxon>Chloroflexota</taxon>
        <taxon>Ktedonobacteria</taxon>
        <taxon>Thermogemmatisporales</taxon>
        <taxon>Thermogemmatisporaceae</taxon>
        <taxon>Thermogemmatispora</taxon>
    </lineage>
</organism>
<gene>
    <name evidence="4" type="ORF">A4R35_06340</name>
</gene>
<dbReference type="GO" id="GO:0070402">
    <property type="term" value="F:NADPH binding"/>
    <property type="evidence" value="ECO:0007669"/>
    <property type="project" value="TreeGrafter"/>
</dbReference>
<evidence type="ECO:0000259" key="3">
    <source>
        <dbReference type="SMART" id="SM00829"/>
    </source>
</evidence>
<accession>A0A328VC35</accession>
<evidence type="ECO:0000256" key="1">
    <source>
        <dbReference type="ARBA" id="ARBA00022857"/>
    </source>
</evidence>
<dbReference type="Pfam" id="PF08240">
    <property type="entry name" value="ADH_N"/>
    <property type="match status" value="1"/>
</dbReference>